<dbReference type="EMBL" id="AZBU02000007">
    <property type="protein sequence ID" value="TKR69702.1"/>
    <property type="molecule type" value="Genomic_DNA"/>
</dbReference>
<keyword evidence="1" id="KW-0812">Transmembrane</keyword>
<protein>
    <recommendedName>
        <fullName evidence="4">G-protein coupled receptors family 1 profile domain-containing protein</fullName>
    </recommendedName>
</protein>
<dbReference type="AlphaFoldDB" id="A0A4U5MK89"/>
<dbReference type="PANTHER" id="PTHR46709">
    <property type="entry name" value="PROTEIN CBG23488-RELATED"/>
    <property type="match status" value="1"/>
</dbReference>
<feature type="transmembrane region" description="Helical" evidence="1">
    <location>
        <begin position="55"/>
        <end position="74"/>
    </location>
</feature>
<feature type="transmembrane region" description="Helical" evidence="1">
    <location>
        <begin position="20"/>
        <end position="48"/>
    </location>
</feature>
<name>A0A4U5MK89_STECR</name>
<dbReference type="Proteomes" id="UP000298663">
    <property type="component" value="Unassembled WGS sequence"/>
</dbReference>
<keyword evidence="3" id="KW-1185">Reference proteome</keyword>
<evidence type="ECO:0000313" key="2">
    <source>
        <dbReference type="EMBL" id="TKR69702.1"/>
    </source>
</evidence>
<feature type="transmembrane region" description="Helical" evidence="1">
    <location>
        <begin position="198"/>
        <end position="216"/>
    </location>
</feature>
<evidence type="ECO:0000256" key="1">
    <source>
        <dbReference type="SAM" id="Phobius"/>
    </source>
</evidence>
<keyword evidence="1" id="KW-1133">Transmembrane helix</keyword>
<feature type="transmembrane region" description="Helical" evidence="1">
    <location>
        <begin position="142"/>
        <end position="160"/>
    </location>
</feature>
<reference evidence="2 3" key="2">
    <citation type="journal article" date="2019" name="G3 (Bethesda)">
        <title>Hybrid Assembly of the Genome of the Entomopathogenic Nematode Steinernema carpocapsae Identifies the X-Chromosome.</title>
        <authorList>
            <person name="Serra L."/>
            <person name="Macchietto M."/>
            <person name="Macias-Munoz A."/>
            <person name="McGill C.J."/>
            <person name="Rodriguez I.M."/>
            <person name="Rodriguez B."/>
            <person name="Murad R."/>
            <person name="Mortazavi A."/>
        </authorList>
    </citation>
    <scope>NUCLEOTIDE SEQUENCE [LARGE SCALE GENOMIC DNA]</scope>
    <source>
        <strain evidence="2 3">ALL</strain>
    </source>
</reference>
<accession>A0A4U5MK89</accession>
<feature type="transmembrane region" description="Helical" evidence="1">
    <location>
        <begin position="94"/>
        <end position="121"/>
    </location>
</feature>
<gene>
    <name evidence="2" type="ORF">L596_021823</name>
</gene>
<evidence type="ECO:0000313" key="3">
    <source>
        <dbReference type="Proteomes" id="UP000298663"/>
    </source>
</evidence>
<evidence type="ECO:0008006" key="4">
    <source>
        <dbReference type="Google" id="ProtNLM"/>
    </source>
</evidence>
<organism evidence="2 3">
    <name type="scientific">Steinernema carpocapsae</name>
    <name type="common">Entomopathogenic nematode</name>
    <dbReference type="NCBI Taxonomy" id="34508"/>
    <lineage>
        <taxon>Eukaryota</taxon>
        <taxon>Metazoa</taxon>
        <taxon>Ecdysozoa</taxon>
        <taxon>Nematoda</taxon>
        <taxon>Chromadorea</taxon>
        <taxon>Rhabditida</taxon>
        <taxon>Tylenchina</taxon>
        <taxon>Panagrolaimomorpha</taxon>
        <taxon>Strongyloidoidea</taxon>
        <taxon>Steinernematidae</taxon>
        <taxon>Steinernema</taxon>
    </lineage>
</organism>
<proteinExistence type="predicted"/>
<reference evidence="2 3" key="1">
    <citation type="journal article" date="2015" name="Genome Biol.">
        <title>Comparative genomics of Steinernema reveals deeply conserved gene regulatory networks.</title>
        <authorList>
            <person name="Dillman A.R."/>
            <person name="Macchietto M."/>
            <person name="Porter C.F."/>
            <person name="Rogers A."/>
            <person name="Williams B."/>
            <person name="Antoshechkin I."/>
            <person name="Lee M.M."/>
            <person name="Goodwin Z."/>
            <person name="Lu X."/>
            <person name="Lewis E.E."/>
            <person name="Goodrich-Blair H."/>
            <person name="Stock S.P."/>
            <person name="Adams B.J."/>
            <person name="Sternberg P.W."/>
            <person name="Mortazavi A."/>
        </authorList>
    </citation>
    <scope>NUCLEOTIDE SEQUENCE [LARGE SCALE GENOMIC DNA]</scope>
    <source>
        <strain evidence="2 3">ALL</strain>
    </source>
</reference>
<keyword evidence="1" id="KW-0472">Membrane</keyword>
<sequence length="362" mass="41939">MVENNSLICDKVFFDQALEIRFWLVAVFGSAVAVLSLVSNISFVASFFHRTRSSWLYLVILGFCDLIYDLGFLINKPVTISYNRWQDLLLKNVVLSYIIADWTLLQTIYVTSVLLILCTVFEQFCIAKSCRLAHYIKNNRKSIVFICFGVAMASHGSMLWEFQVVRNSKCIGAFNEYNVLGTAFMMTYGHIFEYLRPFMQFGPPFLALVILIGLFLTKHGAKVYGPVRQSDVDAEVKHKFKNPCSRRRGQSCFAYLSSIPYRLACIRSFCRWFRKPIRRLWHRFRRCRDCETDRSAAAATDQTYIPSFTVANEAMSVIPLLVSACRPWIYFLCEPKRQRNTEEINDLNHQFGEEIGQHIPHL</sequence>
<comment type="caution">
    <text evidence="2">The sequence shown here is derived from an EMBL/GenBank/DDBJ whole genome shotgun (WGS) entry which is preliminary data.</text>
</comment>